<accession>F8P5L2</accession>
<sequence>MAEKIKGEDGLKKGVDSFYRHLPLLNMRCDLDSTRVAVWWSTEYVTNFPSFARTHLTLPLFSV</sequence>
<dbReference type="GeneID" id="18810440"/>
<gene>
    <name evidence="1" type="ORF">SERLADRAFT_372545</name>
</gene>
<dbReference type="AlphaFoldDB" id="F8P5L2"/>
<dbReference type="Proteomes" id="UP000008064">
    <property type="component" value="Unassembled WGS sequence"/>
</dbReference>
<name>F8P5L2_SERL9</name>
<dbReference type="RefSeq" id="XP_007321685.1">
    <property type="nucleotide sequence ID" value="XM_007321623.1"/>
</dbReference>
<dbReference type="OrthoDB" id="5835829at2759"/>
<evidence type="ECO:0000313" key="1">
    <source>
        <dbReference type="EMBL" id="EGO21899.1"/>
    </source>
</evidence>
<dbReference type="KEGG" id="sla:SERLADRAFT_372545"/>
<proteinExistence type="predicted"/>
<dbReference type="EMBL" id="GL945438">
    <property type="protein sequence ID" value="EGO21899.1"/>
    <property type="molecule type" value="Genomic_DNA"/>
</dbReference>
<organism>
    <name type="scientific">Serpula lacrymans var. lacrymans (strain S7.9)</name>
    <name type="common">Dry rot fungus</name>
    <dbReference type="NCBI Taxonomy" id="578457"/>
    <lineage>
        <taxon>Eukaryota</taxon>
        <taxon>Fungi</taxon>
        <taxon>Dikarya</taxon>
        <taxon>Basidiomycota</taxon>
        <taxon>Agaricomycotina</taxon>
        <taxon>Agaricomycetes</taxon>
        <taxon>Agaricomycetidae</taxon>
        <taxon>Boletales</taxon>
        <taxon>Coniophorineae</taxon>
        <taxon>Serpulaceae</taxon>
        <taxon>Serpula</taxon>
    </lineage>
</organism>
<reference evidence="1" key="1">
    <citation type="submission" date="2011-04" db="EMBL/GenBank/DDBJ databases">
        <title>Evolution of plant cell wall degrading machinery underlies the functional diversity of forest fungi.</title>
        <authorList>
            <consortium name="US DOE Joint Genome Institute (JGI-PGF)"/>
            <person name="Eastwood D.C."/>
            <person name="Floudas D."/>
            <person name="Binder M."/>
            <person name="Majcherczyk A."/>
            <person name="Schneider P."/>
            <person name="Aerts A."/>
            <person name="Asiegbu F.O."/>
            <person name="Baker S.E."/>
            <person name="Barry K."/>
            <person name="Bendiksby M."/>
            <person name="Blumentritt M."/>
            <person name="Coutinho P.M."/>
            <person name="Cullen D."/>
            <person name="Cullen D."/>
            <person name="Gathman A."/>
            <person name="Goodell B."/>
            <person name="Henrissat B."/>
            <person name="Ihrmark K."/>
            <person name="Kauserud H."/>
            <person name="Kohler A."/>
            <person name="LaButti K."/>
            <person name="Lapidus A."/>
            <person name="Lavin J.L."/>
            <person name="Lee Y.-H."/>
            <person name="Lindquist E."/>
            <person name="Lilly W."/>
            <person name="Lucas S."/>
            <person name="Morin E."/>
            <person name="Murat C."/>
            <person name="Oguiza J.A."/>
            <person name="Park J."/>
            <person name="Pisabarro A.G."/>
            <person name="Riley R."/>
            <person name="Rosling A."/>
            <person name="Salamov A."/>
            <person name="Schmidt O."/>
            <person name="Schmutz J."/>
            <person name="Skrede I."/>
            <person name="Stenlid J."/>
            <person name="Wiebenga A."/>
            <person name="Xie X."/>
            <person name="Kues U."/>
            <person name="Hibbett D.S."/>
            <person name="Hoffmeister D."/>
            <person name="Hogberg N."/>
            <person name="Martin F."/>
            <person name="Grigoriev I.V."/>
            <person name="Watkinson S.C."/>
        </authorList>
    </citation>
    <scope>NUCLEOTIDE SEQUENCE</scope>
    <source>
        <strain evidence="1">S7.9</strain>
    </source>
</reference>
<dbReference type="HOGENOM" id="CLU_2887221_0_0_1"/>
<protein>
    <submittedName>
        <fullName evidence="1">Uncharacterized protein</fullName>
    </submittedName>
</protein>